<name>S4NXI6_9NEOP</name>
<dbReference type="AlphaFoldDB" id="S4NXI6"/>
<dbReference type="EMBL" id="GAIX01010726">
    <property type="protein sequence ID" value="JAA81834.1"/>
    <property type="molecule type" value="Transcribed_RNA"/>
</dbReference>
<keyword evidence="1" id="KW-0472">Membrane</keyword>
<protein>
    <submittedName>
        <fullName evidence="2">Uncharacterized protein</fullName>
    </submittedName>
</protein>
<keyword evidence="1" id="KW-0812">Transmembrane</keyword>
<accession>S4NXI6</accession>
<evidence type="ECO:0000313" key="2">
    <source>
        <dbReference type="EMBL" id="JAA81834.1"/>
    </source>
</evidence>
<organism evidence="2">
    <name type="scientific">Pararge aegeria</name>
    <name type="common">speckled wood butterfly</name>
    <dbReference type="NCBI Taxonomy" id="116150"/>
    <lineage>
        <taxon>Eukaryota</taxon>
        <taxon>Metazoa</taxon>
        <taxon>Ecdysozoa</taxon>
        <taxon>Arthropoda</taxon>
        <taxon>Hexapoda</taxon>
        <taxon>Insecta</taxon>
        <taxon>Pterygota</taxon>
        <taxon>Neoptera</taxon>
        <taxon>Endopterygota</taxon>
        <taxon>Lepidoptera</taxon>
        <taxon>Glossata</taxon>
        <taxon>Ditrysia</taxon>
        <taxon>Papilionoidea</taxon>
        <taxon>Nymphalidae</taxon>
        <taxon>Satyrinae</taxon>
        <taxon>Satyrini</taxon>
        <taxon>Parargina</taxon>
        <taxon>Pararge</taxon>
    </lineage>
</organism>
<sequence length="95" mass="9967">MSIASDKIGIPLFSLSGWVWFVETKLSGSSDTTLILSDSVSGLCNMLGLTVTLLSLVLLLSLLLSLLSAGTLSCTAPWRTLSNILFIISSSSLSS</sequence>
<evidence type="ECO:0000256" key="1">
    <source>
        <dbReference type="SAM" id="Phobius"/>
    </source>
</evidence>
<feature type="non-terminal residue" evidence="2">
    <location>
        <position position="95"/>
    </location>
</feature>
<proteinExistence type="predicted"/>
<feature type="transmembrane region" description="Helical" evidence="1">
    <location>
        <begin position="46"/>
        <end position="69"/>
    </location>
</feature>
<reference evidence="2" key="1">
    <citation type="journal article" date="2013" name="BMC Genomics">
        <title>Unscrambling butterfly oogenesis.</title>
        <authorList>
            <person name="Carter J.M."/>
            <person name="Baker S.C."/>
            <person name="Pink R."/>
            <person name="Carter D.R."/>
            <person name="Collins A."/>
            <person name="Tomlin J."/>
            <person name="Gibbs M."/>
            <person name="Breuker C.J."/>
        </authorList>
    </citation>
    <scope>NUCLEOTIDE SEQUENCE</scope>
    <source>
        <tissue evidence="2">Ovary</tissue>
    </source>
</reference>
<keyword evidence="1" id="KW-1133">Transmembrane helix</keyword>
<reference evidence="2" key="2">
    <citation type="submission" date="2013-05" db="EMBL/GenBank/DDBJ databases">
        <authorList>
            <person name="Carter J.-M."/>
            <person name="Baker S.C."/>
            <person name="Pink R."/>
            <person name="Carter D.R.F."/>
            <person name="Collins A."/>
            <person name="Tomlin J."/>
            <person name="Gibbs M."/>
            <person name="Breuker C.J."/>
        </authorList>
    </citation>
    <scope>NUCLEOTIDE SEQUENCE</scope>
    <source>
        <tissue evidence="2">Ovary</tissue>
    </source>
</reference>